<accession>A0A1G2IGD4</accession>
<dbReference type="Pfam" id="PF18924">
    <property type="entry name" value="DUF5674"/>
    <property type="match status" value="1"/>
</dbReference>
<dbReference type="EMBL" id="MHPA01000006">
    <property type="protein sequence ID" value="OGZ73812.1"/>
    <property type="molecule type" value="Genomic_DNA"/>
</dbReference>
<dbReference type="Proteomes" id="UP000176774">
    <property type="component" value="Unassembled WGS sequence"/>
</dbReference>
<sequence>MVIKEVNSEPKSLWGINFHPDKTGEDFIEFDSMMNLKPGMGNKSRYVEDEKIRERIIEIVNNIIIK</sequence>
<evidence type="ECO:0000313" key="1">
    <source>
        <dbReference type="EMBL" id="OGZ73812.1"/>
    </source>
</evidence>
<name>A0A1G2IGD4_9BACT</name>
<comment type="caution">
    <text evidence="1">The sequence shown here is derived from an EMBL/GenBank/DDBJ whole genome shotgun (WGS) entry which is preliminary data.</text>
</comment>
<protein>
    <submittedName>
        <fullName evidence="1">Uncharacterized protein</fullName>
    </submittedName>
</protein>
<reference evidence="1 2" key="1">
    <citation type="journal article" date="2016" name="Nat. Commun.">
        <title>Thousands of microbial genomes shed light on interconnected biogeochemical processes in an aquifer system.</title>
        <authorList>
            <person name="Anantharaman K."/>
            <person name="Brown C.T."/>
            <person name="Hug L.A."/>
            <person name="Sharon I."/>
            <person name="Castelle C.J."/>
            <person name="Probst A.J."/>
            <person name="Thomas B.C."/>
            <person name="Singh A."/>
            <person name="Wilkins M.J."/>
            <person name="Karaoz U."/>
            <person name="Brodie E.L."/>
            <person name="Williams K.H."/>
            <person name="Hubbard S.S."/>
            <person name="Banfield J.F."/>
        </authorList>
    </citation>
    <scope>NUCLEOTIDE SEQUENCE [LARGE SCALE GENOMIC DNA]</scope>
</reference>
<dbReference type="InterPro" id="IPR043731">
    <property type="entry name" value="DUF5674"/>
</dbReference>
<dbReference type="STRING" id="1802214.A2908_01210"/>
<gene>
    <name evidence="1" type="ORF">A2908_01210</name>
</gene>
<dbReference type="AlphaFoldDB" id="A0A1G2IGD4"/>
<evidence type="ECO:0000313" key="2">
    <source>
        <dbReference type="Proteomes" id="UP000176774"/>
    </source>
</evidence>
<organism evidence="1 2">
    <name type="scientific">Candidatus Staskawiczbacteria bacterium RIFCSPLOWO2_01_FULL_38_12b</name>
    <dbReference type="NCBI Taxonomy" id="1802214"/>
    <lineage>
        <taxon>Bacteria</taxon>
        <taxon>Candidatus Staskawicziibacteriota</taxon>
    </lineage>
</organism>
<proteinExistence type="predicted"/>